<reference evidence="2" key="1">
    <citation type="journal article" date="2020" name="Stud. Mycol.">
        <title>101 Dothideomycetes genomes: a test case for predicting lifestyles and emergence of pathogens.</title>
        <authorList>
            <person name="Haridas S."/>
            <person name="Albert R."/>
            <person name="Binder M."/>
            <person name="Bloem J."/>
            <person name="Labutti K."/>
            <person name="Salamov A."/>
            <person name="Andreopoulos B."/>
            <person name="Baker S."/>
            <person name="Barry K."/>
            <person name="Bills G."/>
            <person name="Bluhm B."/>
            <person name="Cannon C."/>
            <person name="Castanera R."/>
            <person name="Culley D."/>
            <person name="Daum C."/>
            <person name="Ezra D."/>
            <person name="Gonzalez J."/>
            <person name="Henrissat B."/>
            <person name="Kuo A."/>
            <person name="Liang C."/>
            <person name="Lipzen A."/>
            <person name="Lutzoni F."/>
            <person name="Magnuson J."/>
            <person name="Mondo S."/>
            <person name="Nolan M."/>
            <person name="Ohm R."/>
            <person name="Pangilinan J."/>
            <person name="Park H.-J."/>
            <person name="Ramirez L."/>
            <person name="Alfaro M."/>
            <person name="Sun H."/>
            <person name="Tritt A."/>
            <person name="Yoshinaga Y."/>
            <person name="Zwiers L.-H."/>
            <person name="Turgeon B."/>
            <person name="Goodwin S."/>
            <person name="Spatafora J."/>
            <person name="Crous P."/>
            <person name="Grigoriev I."/>
        </authorList>
    </citation>
    <scope>NUCLEOTIDE SEQUENCE</scope>
    <source>
        <strain evidence="2">HMLAC05119</strain>
    </source>
</reference>
<protein>
    <recommendedName>
        <fullName evidence="4">DUF2461 domain-containing protein</fullName>
    </recommendedName>
</protein>
<dbReference type="PANTHER" id="PTHR36452:SF1">
    <property type="entry name" value="DUF2461 DOMAIN-CONTAINING PROTEIN"/>
    <property type="match status" value="1"/>
</dbReference>
<proteinExistence type="predicted"/>
<keyword evidence="3" id="KW-1185">Reference proteome</keyword>
<dbReference type="Pfam" id="PF09365">
    <property type="entry name" value="DUF2461"/>
    <property type="match status" value="1"/>
</dbReference>
<dbReference type="EMBL" id="ML979135">
    <property type="protein sequence ID" value="KAF1916790.1"/>
    <property type="molecule type" value="Genomic_DNA"/>
</dbReference>
<feature type="region of interest" description="Disordered" evidence="1">
    <location>
        <begin position="1"/>
        <end position="154"/>
    </location>
</feature>
<dbReference type="OrthoDB" id="2537769at2759"/>
<name>A0A6A5QPP8_AMPQU</name>
<dbReference type="PANTHER" id="PTHR36452">
    <property type="entry name" value="CHROMOSOME 12, WHOLE GENOME SHOTGUN SEQUENCE"/>
    <property type="match status" value="1"/>
</dbReference>
<dbReference type="AlphaFoldDB" id="A0A6A5QPP8"/>
<feature type="region of interest" description="Disordered" evidence="1">
    <location>
        <begin position="391"/>
        <end position="412"/>
    </location>
</feature>
<organism evidence="2 3">
    <name type="scientific">Ampelomyces quisqualis</name>
    <name type="common">Powdery mildew agent</name>
    <dbReference type="NCBI Taxonomy" id="50730"/>
    <lineage>
        <taxon>Eukaryota</taxon>
        <taxon>Fungi</taxon>
        <taxon>Dikarya</taxon>
        <taxon>Ascomycota</taxon>
        <taxon>Pezizomycotina</taxon>
        <taxon>Dothideomycetes</taxon>
        <taxon>Pleosporomycetidae</taxon>
        <taxon>Pleosporales</taxon>
        <taxon>Pleosporineae</taxon>
        <taxon>Phaeosphaeriaceae</taxon>
        <taxon>Ampelomyces</taxon>
    </lineage>
</organism>
<evidence type="ECO:0000313" key="2">
    <source>
        <dbReference type="EMBL" id="KAF1916790.1"/>
    </source>
</evidence>
<feature type="compositionally biased region" description="Polar residues" evidence="1">
    <location>
        <begin position="7"/>
        <end position="20"/>
    </location>
</feature>
<gene>
    <name evidence="2" type="ORF">BDU57DRAFT_244520</name>
</gene>
<feature type="compositionally biased region" description="Basic residues" evidence="1">
    <location>
        <begin position="28"/>
        <end position="37"/>
    </location>
</feature>
<evidence type="ECO:0008006" key="4">
    <source>
        <dbReference type="Google" id="ProtNLM"/>
    </source>
</evidence>
<evidence type="ECO:0000256" key="1">
    <source>
        <dbReference type="SAM" id="MobiDB-lite"/>
    </source>
</evidence>
<dbReference type="NCBIfam" id="TIGR02453">
    <property type="entry name" value="TIGR02453 family protein"/>
    <property type="match status" value="1"/>
</dbReference>
<feature type="compositionally biased region" description="Acidic residues" evidence="1">
    <location>
        <begin position="79"/>
        <end position="95"/>
    </location>
</feature>
<dbReference type="Proteomes" id="UP000800096">
    <property type="component" value="Unassembled WGS sequence"/>
</dbReference>
<dbReference type="InterPro" id="IPR012808">
    <property type="entry name" value="CHP02453"/>
</dbReference>
<sequence>MPRKSTKITPAPTSRSSSKRPAQDTPTRHSKRAKATGRKSYAESGSDDDEDEIKQLSIDSHEEQVSDASDFAHASEVDPTSESEQEEAATSEEDDKPPKATPRGTAVKKSLALHSKKGDEKDLWKSGAKLAPGTQVVIKKPKPREAGDTPFTDDSIHPNTMLFLKDLAANNDRQWLKLHDPDFRASLDDFSTFTEKVTEKVMEADETIPELPVKDVIYRIYRDVRFSKSPTPYKTYFSAAWSRTGRKGPYAHYYIQIQPNGGSFVGGFWQPEAATLAKLRHDIDRKPHNIKQALQNPLVRKAFLNKSEDTEKGAVRAFVNLASNKSNALKRHPKGYDQNHKDIDLLRLRNFTLGKKLRDDEVIGTGGLGRIAELVACMVPFITYLNRVVMPDDEPSDSSEEDGSATGQEEED</sequence>
<accession>A0A6A5QPP8</accession>
<evidence type="ECO:0000313" key="3">
    <source>
        <dbReference type="Proteomes" id="UP000800096"/>
    </source>
</evidence>